<dbReference type="SUPFAM" id="SSF48452">
    <property type="entry name" value="TPR-like"/>
    <property type="match status" value="1"/>
</dbReference>
<comment type="similarity">
    <text evidence="2">Belongs to the SusD family.</text>
</comment>
<evidence type="ECO:0000313" key="9">
    <source>
        <dbReference type="EMBL" id="MFC6997501.1"/>
    </source>
</evidence>
<dbReference type="InterPro" id="IPR033985">
    <property type="entry name" value="SusD-like_N"/>
</dbReference>
<comment type="caution">
    <text evidence="9">The sequence shown here is derived from an EMBL/GenBank/DDBJ whole genome shotgun (WGS) entry which is preliminary data.</text>
</comment>
<dbReference type="EMBL" id="JBHSYQ010000003">
    <property type="protein sequence ID" value="MFC6997501.1"/>
    <property type="molecule type" value="Genomic_DNA"/>
</dbReference>
<feature type="signal peptide" evidence="6">
    <location>
        <begin position="1"/>
        <end position="22"/>
    </location>
</feature>
<dbReference type="Gene3D" id="2.20.20.130">
    <property type="match status" value="1"/>
</dbReference>
<evidence type="ECO:0000256" key="3">
    <source>
        <dbReference type="ARBA" id="ARBA00022729"/>
    </source>
</evidence>
<feature type="domain" description="SusD-like N-terminal" evidence="8">
    <location>
        <begin position="23"/>
        <end position="236"/>
    </location>
</feature>
<evidence type="ECO:0000256" key="5">
    <source>
        <dbReference type="ARBA" id="ARBA00023237"/>
    </source>
</evidence>
<evidence type="ECO:0000259" key="8">
    <source>
        <dbReference type="Pfam" id="PF14322"/>
    </source>
</evidence>
<evidence type="ECO:0000256" key="1">
    <source>
        <dbReference type="ARBA" id="ARBA00004442"/>
    </source>
</evidence>
<name>A0ABW2DL47_9BACT</name>
<dbReference type="Proteomes" id="UP001596405">
    <property type="component" value="Unassembled WGS sequence"/>
</dbReference>
<feature type="domain" description="RagB/SusD" evidence="7">
    <location>
        <begin position="342"/>
        <end position="472"/>
    </location>
</feature>
<keyword evidence="4" id="KW-0472">Membrane</keyword>
<dbReference type="InterPro" id="IPR011990">
    <property type="entry name" value="TPR-like_helical_dom_sf"/>
</dbReference>
<evidence type="ECO:0000313" key="10">
    <source>
        <dbReference type="Proteomes" id="UP001596405"/>
    </source>
</evidence>
<keyword evidence="10" id="KW-1185">Reference proteome</keyword>
<accession>A0ABW2DL47</accession>
<sequence length="473" mass="52717">MLKNISKPIVLVAFALNLGACSDFLDLENANSLDVGTTVKDLPSLTNAANGVYSGFQSAGYYNRTFILLPDLMTDNAFVSRQNVGFYTNYDALEVNNQDGYAQGAWASMYGVIANANLAIASGERLNLNPAQQGTANQIIGEMYAARALAHFDLVRFFAKPYNATADASHLGVPVITEPQTEIISPSRNTVQQVYTQIIKDLEKAIQLMAPNGEKYRKNGRFTPDAAKALLSKAYLYMEDWAEAERYATEVISGGTYSLLPTNQYQNSWRFDFSTESIFEIENTNVDKAGVNGIGMMYEQGQYGDILTTADLYNTYSLTDVRRTLIQVGRRGVDNPAYIVHKYPKGLSTQDDNIKVLRLAEVYLIRAEARAEQGKSNLAQDDLYEVMRRADPTALKVLLTGEELVDRILLERRKELAFEGNRLFDLTRKKKDVTLIRATSSEVIPYNDDRLVLPIPIAEINANPNIEQNPGYL</sequence>
<dbReference type="CDD" id="cd08977">
    <property type="entry name" value="SusD"/>
    <property type="match status" value="1"/>
</dbReference>
<dbReference type="Gene3D" id="1.25.40.390">
    <property type="match status" value="1"/>
</dbReference>
<dbReference type="Gene3D" id="1.25.40.900">
    <property type="match status" value="1"/>
</dbReference>
<evidence type="ECO:0000259" key="7">
    <source>
        <dbReference type="Pfam" id="PF07980"/>
    </source>
</evidence>
<dbReference type="RefSeq" id="WP_066619253.1">
    <property type="nucleotide sequence ID" value="NZ_JBHSYQ010000003.1"/>
</dbReference>
<feature type="chain" id="PRO_5046125267" evidence="6">
    <location>
        <begin position="23"/>
        <end position="473"/>
    </location>
</feature>
<reference evidence="10" key="1">
    <citation type="journal article" date="2019" name="Int. J. Syst. Evol. Microbiol.">
        <title>The Global Catalogue of Microorganisms (GCM) 10K type strain sequencing project: providing services to taxonomists for standard genome sequencing and annotation.</title>
        <authorList>
            <consortium name="The Broad Institute Genomics Platform"/>
            <consortium name="The Broad Institute Genome Sequencing Center for Infectious Disease"/>
            <person name="Wu L."/>
            <person name="Ma J."/>
        </authorList>
    </citation>
    <scope>NUCLEOTIDE SEQUENCE [LARGE SCALE GENOMIC DNA]</scope>
    <source>
        <strain evidence="10">CGMCC 4.7393</strain>
    </source>
</reference>
<evidence type="ECO:0000256" key="4">
    <source>
        <dbReference type="ARBA" id="ARBA00023136"/>
    </source>
</evidence>
<organism evidence="9 10">
    <name type="scientific">Rufibacter roseus</name>
    <dbReference type="NCBI Taxonomy" id="1567108"/>
    <lineage>
        <taxon>Bacteria</taxon>
        <taxon>Pseudomonadati</taxon>
        <taxon>Bacteroidota</taxon>
        <taxon>Cytophagia</taxon>
        <taxon>Cytophagales</taxon>
        <taxon>Hymenobacteraceae</taxon>
        <taxon>Rufibacter</taxon>
    </lineage>
</organism>
<protein>
    <submittedName>
        <fullName evidence="9">RagB/SusD family nutrient uptake outer membrane protein</fullName>
    </submittedName>
</protein>
<evidence type="ECO:0000256" key="6">
    <source>
        <dbReference type="SAM" id="SignalP"/>
    </source>
</evidence>
<keyword evidence="3 6" id="KW-0732">Signal</keyword>
<evidence type="ECO:0000256" key="2">
    <source>
        <dbReference type="ARBA" id="ARBA00006275"/>
    </source>
</evidence>
<keyword evidence="5" id="KW-0998">Cell outer membrane</keyword>
<proteinExistence type="inferred from homology"/>
<dbReference type="InterPro" id="IPR012944">
    <property type="entry name" value="SusD_RagB_dom"/>
</dbReference>
<comment type="subcellular location">
    <subcellularLocation>
        <location evidence="1">Cell outer membrane</location>
    </subcellularLocation>
</comment>
<dbReference type="Pfam" id="PF14322">
    <property type="entry name" value="SusD-like_3"/>
    <property type="match status" value="1"/>
</dbReference>
<dbReference type="Pfam" id="PF07980">
    <property type="entry name" value="SusD_RagB"/>
    <property type="match status" value="1"/>
</dbReference>
<gene>
    <name evidence="9" type="ORF">ACFQHR_07690</name>
</gene>